<dbReference type="AlphaFoldDB" id="A0A6J5ZH05"/>
<keyword evidence="6" id="KW-0665">Pyrimidine biosynthesis</keyword>
<dbReference type="Gene3D" id="3.20.20.70">
    <property type="entry name" value="Aldolase class I"/>
    <property type="match status" value="1"/>
</dbReference>
<dbReference type="Pfam" id="PF00215">
    <property type="entry name" value="OMPdecase"/>
    <property type="match status" value="1"/>
</dbReference>
<dbReference type="EC" id="4.1.1.23" evidence="3"/>
<evidence type="ECO:0000256" key="5">
    <source>
        <dbReference type="ARBA" id="ARBA00022793"/>
    </source>
</evidence>
<protein>
    <recommendedName>
        <fullName evidence="4">Orotidine 5'-phosphate decarboxylase</fullName>
        <ecNumber evidence="3">4.1.1.23</ecNumber>
    </recommendedName>
    <alternativeName>
        <fullName evidence="8">OMP decarboxylase</fullName>
    </alternativeName>
</protein>
<comment type="catalytic activity">
    <reaction evidence="9">
        <text>orotidine 5'-phosphate + H(+) = UMP + CO2</text>
        <dbReference type="Rhea" id="RHEA:11596"/>
        <dbReference type="ChEBI" id="CHEBI:15378"/>
        <dbReference type="ChEBI" id="CHEBI:16526"/>
        <dbReference type="ChEBI" id="CHEBI:57538"/>
        <dbReference type="ChEBI" id="CHEBI:57865"/>
        <dbReference type="EC" id="4.1.1.23"/>
    </reaction>
</comment>
<dbReference type="GO" id="GO:0006207">
    <property type="term" value="P:'de novo' pyrimidine nucleobase biosynthetic process"/>
    <property type="evidence" value="ECO:0007669"/>
    <property type="project" value="InterPro"/>
</dbReference>
<sequence length="279" mass="27766">MLGLDPDPARLWAEAASRAGGNGPAEQAASAVAAHCCDLIDAAGPACVAVKPQLACFERLGAPGRIALGAVVAHAKTAGLLVLADGKRGDIDVSAAAYCQSLVGTTATPFGDVGGLGADAFTANPYMGADTLGVLIEGAREAAAGVFVLVRTSNPGAADFEDLELAAGGTLWERVAESVDALGAAGELSDVGAVVGATAPQHVARMRELMPRTIFLLPGIGAQGGRVEDLAPAFAPGRAGGLVSASRSIVFASEERGGSAAEAAREQAEELRAAAWALG</sequence>
<evidence type="ECO:0000256" key="3">
    <source>
        <dbReference type="ARBA" id="ARBA00012321"/>
    </source>
</evidence>
<accession>A0A6J5ZH05</accession>
<dbReference type="UniPathway" id="UPA00070">
    <property type="reaction ID" value="UER00120"/>
</dbReference>
<evidence type="ECO:0000259" key="10">
    <source>
        <dbReference type="SMART" id="SM00934"/>
    </source>
</evidence>
<dbReference type="SMART" id="SM00934">
    <property type="entry name" value="OMPdecase"/>
    <property type="match status" value="1"/>
</dbReference>
<dbReference type="SUPFAM" id="SSF51366">
    <property type="entry name" value="Ribulose-phoshate binding barrel"/>
    <property type="match status" value="1"/>
</dbReference>
<dbReference type="EMBL" id="CAESAO010000032">
    <property type="protein sequence ID" value="CAB4340626.1"/>
    <property type="molecule type" value="Genomic_DNA"/>
</dbReference>
<organism evidence="11">
    <name type="scientific">freshwater metagenome</name>
    <dbReference type="NCBI Taxonomy" id="449393"/>
    <lineage>
        <taxon>unclassified sequences</taxon>
        <taxon>metagenomes</taxon>
        <taxon>ecological metagenomes</taxon>
    </lineage>
</organism>
<dbReference type="GO" id="GO:0004590">
    <property type="term" value="F:orotidine-5'-phosphate decarboxylase activity"/>
    <property type="evidence" value="ECO:0007669"/>
    <property type="project" value="UniProtKB-EC"/>
</dbReference>
<proteinExistence type="inferred from homology"/>
<reference evidence="11" key="1">
    <citation type="submission" date="2020-05" db="EMBL/GenBank/DDBJ databases">
        <authorList>
            <person name="Chiriac C."/>
            <person name="Salcher M."/>
            <person name="Ghai R."/>
            <person name="Kavagutti S V."/>
        </authorList>
    </citation>
    <scope>NUCLEOTIDE SEQUENCE</scope>
</reference>
<dbReference type="GO" id="GO:0044205">
    <property type="term" value="P:'de novo' UMP biosynthetic process"/>
    <property type="evidence" value="ECO:0007669"/>
    <property type="project" value="UniProtKB-UniPathway"/>
</dbReference>
<evidence type="ECO:0000256" key="1">
    <source>
        <dbReference type="ARBA" id="ARBA00004861"/>
    </source>
</evidence>
<evidence type="ECO:0000256" key="6">
    <source>
        <dbReference type="ARBA" id="ARBA00022975"/>
    </source>
</evidence>
<dbReference type="CDD" id="cd04725">
    <property type="entry name" value="OMP_decarboxylase_like"/>
    <property type="match status" value="1"/>
</dbReference>
<evidence type="ECO:0000256" key="7">
    <source>
        <dbReference type="ARBA" id="ARBA00023239"/>
    </source>
</evidence>
<dbReference type="InterPro" id="IPR001754">
    <property type="entry name" value="OMPdeCOase_dom"/>
</dbReference>
<keyword evidence="5" id="KW-0210">Decarboxylase</keyword>
<evidence type="ECO:0000256" key="8">
    <source>
        <dbReference type="ARBA" id="ARBA00033428"/>
    </source>
</evidence>
<dbReference type="InterPro" id="IPR011060">
    <property type="entry name" value="RibuloseP-bd_barrel"/>
</dbReference>
<feature type="domain" description="Orotidine 5'-phosphate decarboxylase" evidence="10">
    <location>
        <begin position="1"/>
        <end position="264"/>
    </location>
</feature>
<dbReference type="NCBIfam" id="TIGR02127">
    <property type="entry name" value="pyrF_sub2"/>
    <property type="match status" value="1"/>
</dbReference>
<name>A0A6J5ZH05_9ZZZZ</name>
<keyword evidence="7" id="KW-0456">Lyase</keyword>
<dbReference type="PANTHER" id="PTHR43375">
    <property type="entry name" value="OROTIDINE 5'-PHOSPHATE DECARBOXYLASE"/>
    <property type="match status" value="1"/>
</dbReference>
<evidence type="ECO:0000313" key="11">
    <source>
        <dbReference type="EMBL" id="CAB4340626.1"/>
    </source>
</evidence>
<comment type="pathway">
    <text evidence="1">Pyrimidine metabolism; UMP biosynthesis via de novo pathway; UMP from orotate: step 2/2.</text>
</comment>
<dbReference type="PANTHER" id="PTHR43375:SF1">
    <property type="entry name" value="OROTIDINE 5'-PHOSPHATE DECARBOXYLASE"/>
    <property type="match status" value="1"/>
</dbReference>
<gene>
    <name evidence="11" type="ORF">UFOPK3522_00557</name>
    <name evidence="12" type="ORF">UFOPK4175_00308</name>
</gene>
<evidence type="ECO:0000256" key="4">
    <source>
        <dbReference type="ARBA" id="ARBA00021923"/>
    </source>
</evidence>
<dbReference type="EMBL" id="CAFBPX010000036">
    <property type="protein sequence ID" value="CAB5030901.1"/>
    <property type="molecule type" value="Genomic_DNA"/>
</dbReference>
<evidence type="ECO:0000313" key="12">
    <source>
        <dbReference type="EMBL" id="CAB5030901.1"/>
    </source>
</evidence>
<evidence type="ECO:0000256" key="9">
    <source>
        <dbReference type="ARBA" id="ARBA00049157"/>
    </source>
</evidence>
<dbReference type="InterPro" id="IPR013785">
    <property type="entry name" value="Aldolase_TIM"/>
</dbReference>
<dbReference type="InterPro" id="IPR011995">
    <property type="entry name" value="OMPdecase_type-2"/>
</dbReference>
<evidence type="ECO:0000256" key="2">
    <source>
        <dbReference type="ARBA" id="ARBA00008847"/>
    </source>
</evidence>
<comment type="similarity">
    <text evidence="2">Belongs to the OMP decarboxylase family. Type 2 subfamily.</text>
</comment>